<dbReference type="EMBL" id="JBBCAQ010000028">
    <property type="protein sequence ID" value="KAK7585887.1"/>
    <property type="molecule type" value="Genomic_DNA"/>
</dbReference>
<accession>A0AAN9Y3Y9</accession>
<comment type="caution">
    <text evidence="1">The sequence shown here is derived from an EMBL/GenBank/DDBJ whole genome shotgun (WGS) entry which is preliminary data.</text>
</comment>
<dbReference type="AlphaFoldDB" id="A0AAN9Y3Y9"/>
<reference evidence="1 2" key="1">
    <citation type="submission" date="2024-03" db="EMBL/GenBank/DDBJ databases">
        <title>Adaptation during the transition from Ophiocordyceps entomopathogen to insect associate is accompanied by gene loss and intensified selection.</title>
        <authorList>
            <person name="Ward C.M."/>
            <person name="Onetto C.A."/>
            <person name="Borneman A.R."/>
        </authorList>
    </citation>
    <scope>NUCLEOTIDE SEQUENCE [LARGE SCALE GENOMIC DNA]</scope>
    <source>
        <strain evidence="1">AWRI1</strain>
        <tissue evidence="1">Single Adult Female</tissue>
    </source>
</reference>
<organism evidence="1 2">
    <name type="scientific">Parthenolecanium corni</name>
    <dbReference type="NCBI Taxonomy" id="536013"/>
    <lineage>
        <taxon>Eukaryota</taxon>
        <taxon>Metazoa</taxon>
        <taxon>Ecdysozoa</taxon>
        <taxon>Arthropoda</taxon>
        <taxon>Hexapoda</taxon>
        <taxon>Insecta</taxon>
        <taxon>Pterygota</taxon>
        <taxon>Neoptera</taxon>
        <taxon>Paraneoptera</taxon>
        <taxon>Hemiptera</taxon>
        <taxon>Sternorrhyncha</taxon>
        <taxon>Coccoidea</taxon>
        <taxon>Coccidae</taxon>
        <taxon>Parthenolecanium</taxon>
    </lineage>
</organism>
<sequence length="114" mass="12528">MEVVPIARLSPSRRANCSTRAINRSSLAISLIELVERISQEYRPGEQVQRFIADMSVLLPLHPPRQSCRASRLRPRVRVGGFRSATGAHAARVATSLLCETGSSTEMPNGDINM</sequence>
<dbReference type="Proteomes" id="UP001367676">
    <property type="component" value="Unassembled WGS sequence"/>
</dbReference>
<protein>
    <submittedName>
        <fullName evidence="1">Uncharacterized protein</fullName>
    </submittedName>
</protein>
<evidence type="ECO:0000313" key="1">
    <source>
        <dbReference type="EMBL" id="KAK7585887.1"/>
    </source>
</evidence>
<evidence type="ECO:0000313" key="2">
    <source>
        <dbReference type="Proteomes" id="UP001367676"/>
    </source>
</evidence>
<name>A0AAN9Y3Y9_9HEMI</name>
<gene>
    <name evidence="1" type="ORF">V9T40_000066</name>
</gene>
<proteinExistence type="predicted"/>
<keyword evidence="2" id="KW-1185">Reference proteome</keyword>